<reference evidence="3" key="1">
    <citation type="submission" date="2017-02" db="EMBL/GenBank/DDBJ databases">
        <authorList>
            <person name="Varghese N."/>
            <person name="Submissions S."/>
        </authorList>
    </citation>
    <scope>NUCLEOTIDE SEQUENCE [LARGE SCALE GENOMIC DNA]</scope>
    <source>
        <strain evidence="3">ATCC 700200</strain>
    </source>
</reference>
<accession>A0A1T4YF48</accession>
<gene>
    <name evidence="2" type="ORF">SAMN02745166_03086</name>
</gene>
<dbReference type="OrthoDB" id="1445612at2"/>
<keyword evidence="1" id="KW-0812">Transmembrane</keyword>
<keyword evidence="1" id="KW-0472">Membrane</keyword>
<keyword evidence="3" id="KW-1185">Reference proteome</keyword>
<evidence type="ECO:0000256" key="1">
    <source>
        <dbReference type="SAM" id="Phobius"/>
    </source>
</evidence>
<name>A0A1T4YF48_9BACT</name>
<proteinExistence type="predicted"/>
<sequence>MDRIWRVAFAVAGLAAVAFFTFLSLYRQWLALDIFSRLDKDQTFIVMLTFLGLTFLALIVGVGAWLKSSAAPSDEQALHRLEQAWTGVNYIDCDNLIGPAVEKAGNALQMTAMYWRKRFLSKDVIHEQYGSVYIELFEQLDGCDKNVPGYTKPVKTCKQFLSALVRAVYLEIKAYAARQPTKS</sequence>
<feature type="transmembrane region" description="Helical" evidence="1">
    <location>
        <begin position="45"/>
        <end position="66"/>
    </location>
</feature>
<protein>
    <submittedName>
        <fullName evidence="2">Uncharacterized protein</fullName>
    </submittedName>
</protein>
<feature type="transmembrane region" description="Helical" evidence="1">
    <location>
        <begin position="7"/>
        <end position="25"/>
    </location>
</feature>
<keyword evidence="1" id="KW-1133">Transmembrane helix</keyword>
<evidence type="ECO:0000313" key="2">
    <source>
        <dbReference type="EMBL" id="SKB00178.1"/>
    </source>
</evidence>
<dbReference type="STRING" id="48467.SAMN02745166_03086"/>
<dbReference type="EMBL" id="FUYE01000010">
    <property type="protein sequence ID" value="SKB00178.1"/>
    <property type="molecule type" value="Genomic_DNA"/>
</dbReference>
<evidence type="ECO:0000313" key="3">
    <source>
        <dbReference type="Proteomes" id="UP000190774"/>
    </source>
</evidence>
<dbReference type="RefSeq" id="WP_078814282.1">
    <property type="nucleotide sequence ID" value="NZ_FUYE01000010.1"/>
</dbReference>
<organism evidence="2 3">
    <name type="scientific">Prosthecobacter debontii</name>
    <dbReference type="NCBI Taxonomy" id="48467"/>
    <lineage>
        <taxon>Bacteria</taxon>
        <taxon>Pseudomonadati</taxon>
        <taxon>Verrucomicrobiota</taxon>
        <taxon>Verrucomicrobiia</taxon>
        <taxon>Verrucomicrobiales</taxon>
        <taxon>Verrucomicrobiaceae</taxon>
        <taxon>Prosthecobacter</taxon>
    </lineage>
</organism>
<dbReference type="AlphaFoldDB" id="A0A1T4YF48"/>
<dbReference type="Proteomes" id="UP000190774">
    <property type="component" value="Unassembled WGS sequence"/>
</dbReference>